<reference evidence="5 6" key="1">
    <citation type="submission" date="2020-08" db="EMBL/GenBank/DDBJ databases">
        <authorList>
            <person name="Newling K."/>
            <person name="Davey J."/>
            <person name="Forrester S."/>
        </authorList>
    </citation>
    <scope>NUCLEOTIDE SEQUENCE [LARGE SCALE GENOMIC DNA]</scope>
    <source>
        <strain evidence="6">Crithidia deanei Carvalho (ATCC PRA-265)</strain>
    </source>
</reference>
<dbReference type="PANTHER" id="PTHR48043:SF145">
    <property type="entry name" value="FI06409P-RELATED"/>
    <property type="match status" value="1"/>
</dbReference>
<proteinExistence type="predicted"/>
<keyword evidence="3" id="KW-0812">Transmembrane</keyword>
<dbReference type="VEuPathDB" id="TriTrypDB:ADEAN_000678300"/>
<dbReference type="Gene3D" id="3.40.50.2000">
    <property type="entry name" value="Glycogen Phosphorylase B"/>
    <property type="match status" value="2"/>
</dbReference>
<accession>A0A7G2CHD5</accession>
<dbReference type="AlphaFoldDB" id="A0A7G2CHD5"/>
<sequence length="622" mass="70301">MKLDFALVALISGILFLLSLPTQAADLPSVVTVHHEHTNVNSSLVDAFTYTAPAHIVVMSIPLWDHWKPLAAIAEELLRRGNKITYLVEGNNETEMGRWCARLIPSYQQQLANETGSTCVNVLAGSPTTPSVFTSSLFEKMIYRRYFRVLRSFRDLLHALLAHQESTLPHYLKVAREIHAKNRITMFLCDMNTLVCPTVAAALQENTPVVRLQSLSTGLIPRPLVDSVPGRQSFFRRLANIVVRPFSRVVIGPHLVSRINHIRRHYNITTMQGGLYELGGGFDTVLTTAVWGLDTPRPLCPNVHPVGLVTPVAEQTDDWQSRQRERRPYHRAVRSVPSTIEHTVLQFLQQCKGGVILVHLGVVVELPDRLVRVLAKSFLGMPQTCFVWQLSDDQRARVVDPLWSSEAPNTLLTRPWLDTPAAILRHENTVGLLSHCGDTSIQEALEYGVPVLGLPLLPHQQEACQRVSNAKVGIVFSQMWYQLSEKNIMNGLRRLIHDGDEIFRPHLRQLKQVAMHLGGAEEAADIIETRHHNLLLRRGSRLERCDGLGKWTGGDWAAVLFFLILTGLWYCLLDWFFRKRKTQRRQRHPPKAAAAPNTTRIVPLTSYPRERMLLQRPVCTGI</sequence>
<dbReference type="Proteomes" id="UP000515908">
    <property type="component" value="Chromosome 13"/>
</dbReference>
<dbReference type="GO" id="GO:0008194">
    <property type="term" value="F:UDP-glycosyltransferase activity"/>
    <property type="evidence" value="ECO:0007669"/>
    <property type="project" value="InterPro"/>
</dbReference>
<evidence type="ECO:0000256" key="1">
    <source>
        <dbReference type="ARBA" id="ARBA00022676"/>
    </source>
</evidence>
<dbReference type="InterPro" id="IPR002213">
    <property type="entry name" value="UDP_glucos_trans"/>
</dbReference>
<keyword evidence="3" id="KW-1133">Transmembrane helix</keyword>
<feature type="signal peptide" evidence="4">
    <location>
        <begin position="1"/>
        <end position="24"/>
    </location>
</feature>
<keyword evidence="1" id="KW-0328">Glycosyltransferase</keyword>
<keyword evidence="3" id="KW-0472">Membrane</keyword>
<evidence type="ECO:0000256" key="3">
    <source>
        <dbReference type="SAM" id="Phobius"/>
    </source>
</evidence>
<dbReference type="Pfam" id="PF00201">
    <property type="entry name" value="UDPGT"/>
    <property type="match status" value="1"/>
</dbReference>
<evidence type="ECO:0000313" key="5">
    <source>
        <dbReference type="EMBL" id="CAD2219278.1"/>
    </source>
</evidence>
<keyword evidence="4" id="KW-0732">Signal</keyword>
<name>A0A7G2CHD5_9TRYP</name>
<evidence type="ECO:0000256" key="2">
    <source>
        <dbReference type="ARBA" id="ARBA00022679"/>
    </source>
</evidence>
<evidence type="ECO:0000313" key="6">
    <source>
        <dbReference type="Proteomes" id="UP000515908"/>
    </source>
</evidence>
<feature type="chain" id="PRO_5028809322" evidence="4">
    <location>
        <begin position="25"/>
        <end position="622"/>
    </location>
</feature>
<organism evidence="5 6">
    <name type="scientific">Angomonas deanei</name>
    <dbReference type="NCBI Taxonomy" id="59799"/>
    <lineage>
        <taxon>Eukaryota</taxon>
        <taxon>Discoba</taxon>
        <taxon>Euglenozoa</taxon>
        <taxon>Kinetoplastea</taxon>
        <taxon>Metakinetoplastina</taxon>
        <taxon>Trypanosomatida</taxon>
        <taxon>Trypanosomatidae</taxon>
        <taxon>Strigomonadinae</taxon>
        <taxon>Angomonas</taxon>
    </lineage>
</organism>
<keyword evidence="2 5" id="KW-0808">Transferase</keyword>
<dbReference type="InterPro" id="IPR050271">
    <property type="entry name" value="UDP-glycosyltransferase"/>
</dbReference>
<keyword evidence="6" id="KW-1185">Reference proteome</keyword>
<protein>
    <submittedName>
        <fullName evidence="5">UDP-glucoronosyl and UDP-glucosyl transferase, putative</fullName>
    </submittedName>
</protein>
<feature type="transmembrane region" description="Helical" evidence="3">
    <location>
        <begin position="556"/>
        <end position="577"/>
    </location>
</feature>
<evidence type="ECO:0000256" key="4">
    <source>
        <dbReference type="SAM" id="SignalP"/>
    </source>
</evidence>
<dbReference type="OrthoDB" id="5835829at2759"/>
<dbReference type="SUPFAM" id="SSF53756">
    <property type="entry name" value="UDP-Glycosyltransferase/glycogen phosphorylase"/>
    <property type="match status" value="1"/>
</dbReference>
<dbReference type="EMBL" id="LR877157">
    <property type="protein sequence ID" value="CAD2219278.1"/>
    <property type="molecule type" value="Genomic_DNA"/>
</dbReference>
<dbReference type="PANTHER" id="PTHR48043">
    <property type="entry name" value="EG:EG0003.4 PROTEIN-RELATED"/>
    <property type="match status" value="1"/>
</dbReference>
<gene>
    <name evidence="5" type="ORF">ADEAN_000678300</name>
</gene>